<dbReference type="KEGG" id="sge:DWG14_05010"/>
<dbReference type="PROSITE" id="PS50231">
    <property type="entry name" value="RICIN_B_LECTIN"/>
    <property type="match status" value="1"/>
</dbReference>
<dbReference type="SUPFAM" id="SSF50370">
    <property type="entry name" value="Ricin B-like lectins"/>
    <property type="match status" value="1"/>
</dbReference>
<feature type="region of interest" description="Disordered" evidence="1">
    <location>
        <begin position="357"/>
        <end position="426"/>
    </location>
</feature>
<feature type="domain" description="Ricin B lectin" evidence="2">
    <location>
        <begin position="427"/>
        <end position="555"/>
    </location>
</feature>
<gene>
    <name evidence="3" type="primary">xlnA_2</name>
    <name evidence="3" type="ORF">DWG14_05010</name>
</gene>
<proteinExistence type="predicted"/>
<dbReference type="Gene3D" id="2.80.10.50">
    <property type="match status" value="1"/>
</dbReference>
<dbReference type="RefSeq" id="WP_120052020.1">
    <property type="nucleotide sequence ID" value="NZ_CP032427.1"/>
</dbReference>
<dbReference type="GeneID" id="91283882"/>
<organism evidence="3 4">
    <name type="scientific">Streptomyces griseorubiginosus</name>
    <dbReference type="NCBI Taxonomy" id="67304"/>
    <lineage>
        <taxon>Bacteria</taxon>
        <taxon>Bacillati</taxon>
        <taxon>Actinomycetota</taxon>
        <taxon>Actinomycetes</taxon>
        <taxon>Kitasatosporales</taxon>
        <taxon>Streptomycetaceae</taxon>
        <taxon>Streptomyces</taxon>
    </lineage>
</organism>
<dbReference type="Proteomes" id="UP000265765">
    <property type="component" value="Chromosome"/>
</dbReference>
<feature type="region of interest" description="Disordered" evidence="1">
    <location>
        <begin position="268"/>
        <end position="321"/>
    </location>
</feature>
<dbReference type="Pfam" id="PF00652">
    <property type="entry name" value="Ricin_B_lectin"/>
    <property type="match status" value="1"/>
</dbReference>
<name>A0AAI8L3C4_9ACTN</name>
<reference evidence="3 4" key="1">
    <citation type="submission" date="2018-09" db="EMBL/GenBank/DDBJ databases">
        <title>Production of Trimethoprim by Streptomyces sp. 3E-1.</title>
        <authorList>
            <person name="Kang H.J."/>
            <person name="Kim S.B."/>
        </authorList>
    </citation>
    <scope>NUCLEOTIDE SEQUENCE [LARGE SCALE GENOMIC DNA]</scope>
    <source>
        <strain evidence="3 4">3E-1</strain>
    </source>
</reference>
<dbReference type="SMART" id="SM00458">
    <property type="entry name" value="RICIN"/>
    <property type="match status" value="1"/>
</dbReference>
<sequence>MARAEGAGGGVPAGGHDGASDARLTELLRADTTTAYAALLELRARHQPAVLAYARLCTAGESAARQLAAQTFTLAARETARGIDPGLPWRHRLLLLTARSAAQWAGDQRSAGLDASVLLLLNASGPDGPVPPVLTAFESLPARVQGLVWYALVEAEPEERTAVHLGLTREDVVYGTEGALNALAQACLRSRLAASDDPRCADFRRLIEESVRPDNPRDSADLRAHMIHCPHCAGAHEEQCALRDTPRTALAEGLLPWGGAAYVRAERDAGAGARPSEAGPPSHGPGAGGSRSRGSRAGGSRSRGSRAGGSRSGRRAMPGAVAGAWPRPRRLVLASAALGVALAPLLLFLGARDGDPASEEAGTALPGPSQVTVTTTVPPTLAPSPSLSSPSSSPSPSLSSSSRPPAASPSPSPPRRTSPPPFRAPGGSYAQVVNLATARCLDVSGAFDDGTDVVTAPCTSAASQRWRADTARGVLQSAADPDFCLDSRGDVDKGLGIWSCDSVEGSHGDNLRFTVDSDGVIRPAIAIETGVTPGGGNGVSLEPLTGGTEQRWRAGAP</sequence>
<keyword evidence="3" id="KW-0326">Glycosidase</keyword>
<feature type="region of interest" description="Disordered" evidence="1">
    <location>
        <begin position="533"/>
        <end position="557"/>
    </location>
</feature>
<accession>A0AAI8L3C4</accession>
<dbReference type="InterPro" id="IPR000772">
    <property type="entry name" value="Ricin_B_lectin"/>
</dbReference>
<evidence type="ECO:0000313" key="4">
    <source>
        <dbReference type="Proteomes" id="UP000265765"/>
    </source>
</evidence>
<dbReference type="EMBL" id="CP032427">
    <property type="protein sequence ID" value="AYC40741.1"/>
    <property type="molecule type" value="Genomic_DNA"/>
</dbReference>
<dbReference type="EC" id="3.2.1.8" evidence="3"/>
<keyword evidence="3" id="KW-0378">Hydrolase</keyword>
<dbReference type="AlphaFoldDB" id="A0AAI8L3C4"/>
<protein>
    <submittedName>
        <fullName evidence="3">Endo-1,4-beta-xylanase A</fullName>
        <ecNumber evidence="3">3.2.1.8</ecNumber>
    </submittedName>
</protein>
<evidence type="ECO:0000256" key="1">
    <source>
        <dbReference type="SAM" id="MobiDB-lite"/>
    </source>
</evidence>
<dbReference type="InterPro" id="IPR035992">
    <property type="entry name" value="Ricin_B-like_lectins"/>
</dbReference>
<dbReference type="GO" id="GO:0031176">
    <property type="term" value="F:endo-1,4-beta-xylanase activity"/>
    <property type="evidence" value="ECO:0007669"/>
    <property type="project" value="UniProtKB-EC"/>
</dbReference>
<feature type="compositionally biased region" description="Low complexity" evidence="1">
    <location>
        <begin position="368"/>
        <end position="405"/>
    </location>
</feature>
<feature type="compositionally biased region" description="Pro residues" evidence="1">
    <location>
        <begin position="406"/>
        <end position="423"/>
    </location>
</feature>
<evidence type="ECO:0000259" key="2">
    <source>
        <dbReference type="SMART" id="SM00458"/>
    </source>
</evidence>
<evidence type="ECO:0000313" key="3">
    <source>
        <dbReference type="EMBL" id="AYC40741.1"/>
    </source>
</evidence>